<evidence type="ECO:0000313" key="2">
    <source>
        <dbReference type="EMBL" id="RIV75480.1"/>
    </source>
</evidence>
<feature type="transmembrane region" description="Helical" evidence="1">
    <location>
        <begin position="36"/>
        <end position="53"/>
    </location>
</feature>
<evidence type="ECO:0000256" key="1">
    <source>
        <dbReference type="SAM" id="Phobius"/>
    </source>
</evidence>
<keyword evidence="1" id="KW-0472">Membrane</keyword>
<proteinExistence type="predicted"/>
<dbReference type="AlphaFoldDB" id="A0A418NE30"/>
<reference evidence="2 3" key="1">
    <citation type="submission" date="2018-08" db="EMBL/GenBank/DDBJ databases">
        <title>Altererythrobacter sp.Ery1 and Ery12, the genome sequencing of novel strains in genus Alterythrobacter.</title>
        <authorList>
            <person name="Cheng H."/>
            <person name="Wu Y.-H."/>
            <person name="Fang C."/>
            <person name="Xu X.-W."/>
        </authorList>
    </citation>
    <scope>NUCLEOTIDE SEQUENCE [LARGE SCALE GENOMIC DNA]</scope>
    <source>
        <strain evidence="2 3">Ery1</strain>
    </source>
</reference>
<evidence type="ECO:0000313" key="3">
    <source>
        <dbReference type="Proteomes" id="UP000285092"/>
    </source>
</evidence>
<comment type="caution">
    <text evidence="2">The sequence shown here is derived from an EMBL/GenBank/DDBJ whole genome shotgun (WGS) entry which is preliminary data.</text>
</comment>
<protein>
    <submittedName>
        <fullName evidence="2">Uncharacterized protein</fullName>
    </submittedName>
</protein>
<dbReference type="Proteomes" id="UP000285092">
    <property type="component" value="Unassembled WGS sequence"/>
</dbReference>
<organism evidence="2 3">
    <name type="scientific">Pelagerythrobacter aerophilus</name>
    <dbReference type="NCBI Taxonomy" id="2306995"/>
    <lineage>
        <taxon>Bacteria</taxon>
        <taxon>Pseudomonadati</taxon>
        <taxon>Pseudomonadota</taxon>
        <taxon>Alphaproteobacteria</taxon>
        <taxon>Sphingomonadales</taxon>
        <taxon>Erythrobacteraceae</taxon>
        <taxon>Pelagerythrobacter</taxon>
    </lineage>
</organism>
<dbReference type="EMBL" id="QXFK01000019">
    <property type="protein sequence ID" value="RIV75480.1"/>
    <property type="molecule type" value="Genomic_DNA"/>
</dbReference>
<accession>A0A418NE30</accession>
<keyword evidence="1" id="KW-0812">Transmembrane</keyword>
<keyword evidence="3" id="KW-1185">Reference proteome</keyword>
<sequence>MQALAAPASPPDRAISSPLCSKGLATGAVSVQPVESIVAAIAKVVFFTLPIVGRNRRRA</sequence>
<gene>
    <name evidence="2" type="ORF">D2V04_14315</name>
</gene>
<name>A0A418NE30_9SPHN</name>
<keyword evidence="1" id="KW-1133">Transmembrane helix</keyword>